<dbReference type="GO" id="GO:0006355">
    <property type="term" value="P:regulation of DNA-templated transcription"/>
    <property type="evidence" value="ECO:0007669"/>
    <property type="project" value="InterPro"/>
</dbReference>
<dbReference type="Pfam" id="PF04931">
    <property type="entry name" value="DNA_pol_phi"/>
    <property type="match status" value="1"/>
</dbReference>
<dbReference type="FunCoup" id="A0A316VT20">
    <property type="interactions" value="376"/>
</dbReference>
<keyword evidence="5" id="KW-1185">Reference proteome</keyword>
<feature type="compositionally biased region" description="Basic and acidic residues" evidence="3">
    <location>
        <begin position="1321"/>
        <end position="1338"/>
    </location>
</feature>
<protein>
    <recommendedName>
        <fullName evidence="6">DNA polymerase V</fullName>
    </recommendedName>
</protein>
<dbReference type="GeneID" id="37032780"/>
<keyword evidence="2" id="KW-0539">Nucleus</keyword>
<evidence type="ECO:0000256" key="2">
    <source>
        <dbReference type="ARBA" id="ARBA00023242"/>
    </source>
</evidence>
<evidence type="ECO:0000256" key="1">
    <source>
        <dbReference type="ARBA" id="ARBA00004123"/>
    </source>
</evidence>
<feature type="compositionally biased region" description="Low complexity" evidence="3">
    <location>
        <begin position="1"/>
        <end position="19"/>
    </location>
</feature>
<accession>A0A316VT20</accession>
<organism evidence="4 5">
    <name type="scientific">Ceraceosorus guamensis</name>
    <dbReference type="NCBI Taxonomy" id="1522189"/>
    <lineage>
        <taxon>Eukaryota</taxon>
        <taxon>Fungi</taxon>
        <taxon>Dikarya</taxon>
        <taxon>Basidiomycota</taxon>
        <taxon>Ustilaginomycotina</taxon>
        <taxon>Exobasidiomycetes</taxon>
        <taxon>Ceraceosorales</taxon>
        <taxon>Ceraceosoraceae</taxon>
        <taxon>Ceraceosorus</taxon>
    </lineage>
</organism>
<dbReference type="PANTHER" id="PTHR13213:SF2">
    <property type="entry name" value="MYB-BINDING PROTEIN 1A"/>
    <property type="match status" value="1"/>
</dbReference>
<feature type="region of interest" description="Disordered" evidence="3">
    <location>
        <begin position="935"/>
        <end position="970"/>
    </location>
</feature>
<feature type="region of interest" description="Disordered" evidence="3">
    <location>
        <begin position="866"/>
        <end position="916"/>
    </location>
</feature>
<evidence type="ECO:0000256" key="3">
    <source>
        <dbReference type="SAM" id="MobiDB-lite"/>
    </source>
</evidence>
<name>A0A316VT20_9BASI</name>
<dbReference type="RefSeq" id="XP_025367896.1">
    <property type="nucleotide sequence ID" value="XM_025510910.1"/>
</dbReference>
<comment type="subcellular location">
    <subcellularLocation>
        <location evidence="1">Nucleus</location>
    </subcellularLocation>
</comment>
<dbReference type="InParanoid" id="A0A316VT20"/>
<evidence type="ECO:0000313" key="4">
    <source>
        <dbReference type="EMBL" id="PWN40736.1"/>
    </source>
</evidence>
<feature type="region of interest" description="Disordered" evidence="3">
    <location>
        <begin position="1308"/>
        <end position="1356"/>
    </location>
</feature>
<feature type="region of interest" description="Disordered" evidence="3">
    <location>
        <begin position="1"/>
        <end position="21"/>
    </location>
</feature>
<reference evidence="4 5" key="1">
    <citation type="journal article" date="2018" name="Mol. Biol. Evol.">
        <title>Broad Genomic Sampling Reveals a Smut Pathogenic Ancestry of the Fungal Clade Ustilaginomycotina.</title>
        <authorList>
            <person name="Kijpornyongpan T."/>
            <person name="Mondo S.J."/>
            <person name="Barry K."/>
            <person name="Sandor L."/>
            <person name="Lee J."/>
            <person name="Lipzen A."/>
            <person name="Pangilinan J."/>
            <person name="LaButti K."/>
            <person name="Hainaut M."/>
            <person name="Henrissat B."/>
            <person name="Grigoriev I.V."/>
            <person name="Spatafora J.W."/>
            <person name="Aime M.C."/>
        </authorList>
    </citation>
    <scope>NUCLEOTIDE SEQUENCE [LARGE SCALE GENOMIC DNA]</scope>
    <source>
        <strain evidence="4 5">MCA 4658</strain>
    </source>
</reference>
<feature type="compositionally biased region" description="Acidic residues" evidence="3">
    <location>
        <begin position="887"/>
        <end position="901"/>
    </location>
</feature>
<dbReference type="OrthoDB" id="342531at2759"/>
<evidence type="ECO:0008006" key="6">
    <source>
        <dbReference type="Google" id="ProtNLM"/>
    </source>
</evidence>
<sequence length="1356" mass="146801">MTVQPSNSNSNSNSSSSSSGTPLALFWQLASPSTSERLSSSSKLVSLLASSSSSSSSDAGHSHAHVHTSSTIISLTPDEEALRATQDRLQGALDGDTIYTVKRLIRGLASSRESARIGFSVALSELIAQLPALGSQDVLRLLLSSCPLEKKQSGAEERNSLFARLFGVLALVRSFALLRESKAQAQAQAQVEQSVRCCVQVLLDLYATKSWLMEPSAWVAQQLLQQAFQISSALACELTKQMLLGQVEGKSKSTTFQGPDRIAILLSVQSLMEKRSYVQCLVPLTGPTLLSRHNLPALAKLLRYVQPAASTRDDPQDADGLRGANLAPASAAAAAAAAGHSRTQPHFVWKQIISEHFDADARQGERVDLPHLLQIILDDNLFSPTSSSEKKFQGFMVVESLIEQICQRDSGASGDAASLESGRLIGKGFLRSWINALGGKGGEERKLKAAAEKTTLSILRLVRHDSSTGYLILSQLLSAKSNPPHVQRLVEQLLSSMDRAGVQKYADHLIQLACSADNSVAAANRDTHVAEGSQADAQGEAKSMNAKRLWAFDQLLNLIRNSKIEKPEQLVRQVLGFFAVRGWFEQAQAGGKDTIDTQFLRTLSETRPVPDFSKHLRKEARSRYYSCADALLSHIVLLGESASPCPPASSSSSQHKLASIITFARRRAEDASGKKTRRQGYAASGSRWMDLLVSDLRSIESSGTFVPIFGPSGLSPKRADAKDAHTPSERRIAASRELQRLEEVIRKTHDGESQKEHFAAVRDLIRAAMLWSWGEQAGEEMLEPLVDCSTRLISPDPAAQPSDSADEPTAVELLIDTLVSMLELPSAFLRSIVTSVWSAFIPEVDHSGLRLLFSQLGVDDENAATEDAMSVDGSGEEELDFGAISSGDDDSEVDEEDDDDTSATSQSGLGLDSEDANAEVDPVLRAALELALKEGGLAPRESSKAQQEEGEGDESESDEEEEEELLDDDAMLKIDEKLSQIFRERAGAKKEDAEAKREAVAFQLRVLDLLEQYAKRVSSNPLVASMVGPLLQVIQETENKEGAQVIARASSILRNTIAKSKETPGSIAVEELLPVLQTIHADVLRAQSKETQELLSVANEYLTRCVLSRATDALPLDASALTGLYKQTLTAWIDKKNSPVKLGFFANVLRKMPAIALALRDDLFAAVVPASTVGNFRQGEVFGLISAPMAQLAQSESAALAQEGLLYVARLQDFIIDYIREACAPSTFEPKSDRLKEVLKLGLTAARTTPRLLEHSRAGIGSNAATHSLWKTEALEQLSVELKNSQKYGASSALRDLLKQLVSVTKKSTNGKQVGDASSTGHKEGKNSNSEKRNREQGASETQSNGAKAGKKQKKQ</sequence>
<dbReference type="GO" id="GO:0005730">
    <property type="term" value="C:nucleolus"/>
    <property type="evidence" value="ECO:0007669"/>
    <property type="project" value="InterPro"/>
</dbReference>
<feature type="compositionally biased region" description="Polar residues" evidence="3">
    <location>
        <begin position="1308"/>
        <end position="1320"/>
    </location>
</feature>
<gene>
    <name evidence="4" type="ORF">IE81DRAFT_204209</name>
</gene>
<dbReference type="Proteomes" id="UP000245783">
    <property type="component" value="Unassembled WGS sequence"/>
</dbReference>
<dbReference type="EMBL" id="KZ819408">
    <property type="protein sequence ID" value="PWN40736.1"/>
    <property type="molecule type" value="Genomic_DNA"/>
</dbReference>
<dbReference type="PANTHER" id="PTHR13213">
    <property type="entry name" value="MYB-BINDING PROTEIN 1A FAMILY MEMBER"/>
    <property type="match status" value="1"/>
</dbReference>
<dbReference type="GO" id="GO:0000182">
    <property type="term" value="F:rDNA binding"/>
    <property type="evidence" value="ECO:0007669"/>
    <property type="project" value="TreeGrafter"/>
</dbReference>
<dbReference type="STRING" id="1522189.A0A316VT20"/>
<dbReference type="InterPro" id="IPR007015">
    <property type="entry name" value="DNA_pol_V/MYBBP1A"/>
</dbReference>
<evidence type="ECO:0000313" key="5">
    <source>
        <dbReference type="Proteomes" id="UP000245783"/>
    </source>
</evidence>
<feature type="compositionally biased region" description="Acidic residues" evidence="3">
    <location>
        <begin position="948"/>
        <end position="969"/>
    </location>
</feature>
<proteinExistence type="predicted"/>